<feature type="domain" description="Zn(2)-C6 fungal-type" evidence="7">
    <location>
        <begin position="19"/>
        <end position="54"/>
    </location>
</feature>
<reference evidence="8 9" key="1">
    <citation type="submission" date="2020-03" db="EMBL/GenBank/DDBJ databases">
        <title>Draft Genome Sequence of Cudoniella acicularis.</title>
        <authorList>
            <person name="Buettner E."/>
            <person name="Kellner H."/>
        </authorList>
    </citation>
    <scope>NUCLEOTIDE SEQUENCE [LARGE SCALE GENOMIC DNA]</scope>
    <source>
        <strain evidence="8 9">DSM 108380</strain>
    </source>
</reference>
<dbReference type="InterPro" id="IPR001138">
    <property type="entry name" value="Zn2Cys6_DnaBD"/>
</dbReference>
<dbReference type="PROSITE" id="PS00463">
    <property type="entry name" value="ZN2_CY6_FUNGAL_1"/>
    <property type="match status" value="1"/>
</dbReference>
<evidence type="ECO:0000313" key="9">
    <source>
        <dbReference type="Proteomes" id="UP000566819"/>
    </source>
</evidence>
<dbReference type="PROSITE" id="PS50048">
    <property type="entry name" value="ZN2_CY6_FUNGAL_2"/>
    <property type="match status" value="1"/>
</dbReference>
<dbReference type="Gene3D" id="4.10.240.10">
    <property type="entry name" value="Zn(2)-C6 fungal-type DNA-binding domain"/>
    <property type="match status" value="1"/>
</dbReference>
<evidence type="ECO:0000256" key="5">
    <source>
        <dbReference type="ARBA" id="ARBA00023242"/>
    </source>
</evidence>
<evidence type="ECO:0000256" key="4">
    <source>
        <dbReference type="ARBA" id="ARBA00023163"/>
    </source>
</evidence>
<feature type="compositionally biased region" description="Pro residues" evidence="6">
    <location>
        <begin position="89"/>
        <end position="101"/>
    </location>
</feature>
<dbReference type="Proteomes" id="UP000566819">
    <property type="component" value="Unassembled WGS sequence"/>
</dbReference>
<keyword evidence="4" id="KW-0804">Transcription</keyword>
<evidence type="ECO:0000256" key="3">
    <source>
        <dbReference type="ARBA" id="ARBA00023125"/>
    </source>
</evidence>
<organism evidence="8 9">
    <name type="scientific">Cudoniella acicularis</name>
    <dbReference type="NCBI Taxonomy" id="354080"/>
    <lineage>
        <taxon>Eukaryota</taxon>
        <taxon>Fungi</taxon>
        <taxon>Dikarya</taxon>
        <taxon>Ascomycota</taxon>
        <taxon>Pezizomycotina</taxon>
        <taxon>Leotiomycetes</taxon>
        <taxon>Helotiales</taxon>
        <taxon>Tricladiaceae</taxon>
        <taxon>Cudoniella</taxon>
    </lineage>
</organism>
<dbReference type="GO" id="GO:0005634">
    <property type="term" value="C:nucleus"/>
    <property type="evidence" value="ECO:0007669"/>
    <property type="project" value="UniProtKB-SubCell"/>
</dbReference>
<dbReference type="InterPro" id="IPR051089">
    <property type="entry name" value="prtT"/>
</dbReference>
<dbReference type="GO" id="GO:0000976">
    <property type="term" value="F:transcription cis-regulatory region binding"/>
    <property type="evidence" value="ECO:0007669"/>
    <property type="project" value="TreeGrafter"/>
</dbReference>
<gene>
    <name evidence="8" type="ORF">G7Y89_g7363</name>
</gene>
<dbReference type="CDD" id="cd12148">
    <property type="entry name" value="fungal_TF_MHR"/>
    <property type="match status" value="1"/>
</dbReference>
<evidence type="ECO:0000256" key="6">
    <source>
        <dbReference type="SAM" id="MobiDB-lite"/>
    </source>
</evidence>
<dbReference type="InterPro" id="IPR036864">
    <property type="entry name" value="Zn2-C6_fun-type_DNA-bd_sf"/>
</dbReference>
<accession>A0A8H4RM84</accession>
<feature type="region of interest" description="Disordered" evidence="6">
    <location>
        <begin position="1"/>
        <end position="20"/>
    </location>
</feature>
<comment type="subcellular location">
    <subcellularLocation>
        <location evidence="1">Nucleus</location>
    </subcellularLocation>
</comment>
<feature type="compositionally biased region" description="Polar residues" evidence="6">
    <location>
        <begin position="1"/>
        <end position="11"/>
    </location>
</feature>
<feature type="region of interest" description="Disordered" evidence="6">
    <location>
        <begin position="82"/>
        <end position="132"/>
    </location>
</feature>
<evidence type="ECO:0000256" key="2">
    <source>
        <dbReference type="ARBA" id="ARBA00023015"/>
    </source>
</evidence>
<evidence type="ECO:0000256" key="1">
    <source>
        <dbReference type="ARBA" id="ARBA00004123"/>
    </source>
</evidence>
<keyword evidence="9" id="KW-1185">Reference proteome</keyword>
<dbReference type="GO" id="GO:0008270">
    <property type="term" value="F:zinc ion binding"/>
    <property type="evidence" value="ECO:0007669"/>
    <property type="project" value="InterPro"/>
</dbReference>
<sequence>MEDTQAQQTPPASARKKTACAECRQQKMRCESDPGTLDPSACSRCRRLKIPCVFSAPFKRTHKRKRLQELEEEATTLKRQLLSASPAAPGNPLPSGDAPPPRQEEDIDVSRIPTAGITRRNEPTADNDPTLPRTIDGLELASGIIDDCFELYFKDYHSMLPIIDPSATPNTFYQHAPSLFWVVVSIGSRRYTRQPTLTQALALPVTQLILQSIIVRTKPIERMKGLILLLNWPFPSGPFYREPSFLLSGALLHMAMHCGLHAPTFSQDFSKAYLKLPEQELLRRAKMWAYVVITYQRTCSANGQANLVSFEIYNEQIHFETLLEKLPVTLRIQIQISNIISRAHKTLLDLGLLSMTPQQERTMDALLKGFNTELDSLENLASSSRDQVQDVIPYADFRSVWDRLYIASARQDLVVMHFYKSATTLDMQSCMLIFNATSSVLEQVRDLDRDYGLHRICTQFLLTITLMSLACMARILKGPFAEYLDQTRGYNLFDTGVRFARSCSLQKADFGERCAAIAEKIWKSKKVFRNPDGSINITLRVRNRFSSGPWHDTVSCWKEEFFDPECIHYAPGMDIETVTPSSATARLDATLAPSSAPSGGLSNFSAAPEFLLNDELWGDLGLGLSDNWDVAGSSLTGSRVRALIKGAKVNLGGP</sequence>
<dbReference type="CDD" id="cd00067">
    <property type="entry name" value="GAL4"/>
    <property type="match status" value="1"/>
</dbReference>
<name>A0A8H4RM84_9HELO</name>
<evidence type="ECO:0000313" key="8">
    <source>
        <dbReference type="EMBL" id="KAF4630772.1"/>
    </source>
</evidence>
<protein>
    <recommendedName>
        <fullName evidence="7">Zn(2)-C6 fungal-type domain-containing protein</fullName>
    </recommendedName>
</protein>
<dbReference type="SMART" id="SM00066">
    <property type="entry name" value="GAL4"/>
    <property type="match status" value="1"/>
</dbReference>
<dbReference type="AlphaFoldDB" id="A0A8H4RM84"/>
<dbReference type="SUPFAM" id="SSF57701">
    <property type="entry name" value="Zn2/Cys6 DNA-binding domain"/>
    <property type="match status" value="1"/>
</dbReference>
<dbReference type="PANTHER" id="PTHR31845">
    <property type="entry name" value="FINGER DOMAIN PROTEIN, PUTATIVE-RELATED"/>
    <property type="match status" value="1"/>
</dbReference>
<evidence type="ECO:0000259" key="7">
    <source>
        <dbReference type="PROSITE" id="PS50048"/>
    </source>
</evidence>
<keyword evidence="5" id="KW-0539">Nucleus</keyword>
<proteinExistence type="predicted"/>
<dbReference type="OrthoDB" id="3163292at2759"/>
<keyword evidence="3" id="KW-0238">DNA-binding</keyword>
<dbReference type="PANTHER" id="PTHR31845:SF21">
    <property type="entry name" value="REGULATORY PROTEIN LEU3"/>
    <property type="match status" value="1"/>
</dbReference>
<dbReference type="Pfam" id="PF00172">
    <property type="entry name" value="Zn_clus"/>
    <property type="match status" value="1"/>
</dbReference>
<dbReference type="GO" id="GO:0000981">
    <property type="term" value="F:DNA-binding transcription factor activity, RNA polymerase II-specific"/>
    <property type="evidence" value="ECO:0007669"/>
    <property type="project" value="InterPro"/>
</dbReference>
<dbReference type="EMBL" id="JAAMPI010000515">
    <property type="protein sequence ID" value="KAF4630772.1"/>
    <property type="molecule type" value="Genomic_DNA"/>
</dbReference>
<comment type="caution">
    <text evidence="8">The sequence shown here is derived from an EMBL/GenBank/DDBJ whole genome shotgun (WGS) entry which is preliminary data.</text>
</comment>
<keyword evidence="2" id="KW-0805">Transcription regulation</keyword>